<dbReference type="SUPFAM" id="SSF88723">
    <property type="entry name" value="PIN domain-like"/>
    <property type="match status" value="1"/>
</dbReference>
<feature type="domain" description="PIN" evidence="1">
    <location>
        <begin position="4"/>
        <end position="97"/>
    </location>
</feature>
<sequence length="104" mass="11828">MFEAAVERLFVPTTMLLELEWVLRSRYEFDKSTVLGALNALLETREREFQDEPAIERALSFHRQNAADFADCLHAGQCGSARRVPMVTFDRTASRIPGVELLTP</sequence>
<dbReference type="Gene3D" id="3.40.50.1010">
    <property type="entry name" value="5'-nuclease"/>
    <property type="match status" value="1"/>
</dbReference>
<evidence type="ECO:0000313" key="2">
    <source>
        <dbReference type="EMBL" id="EQD25977.1"/>
    </source>
</evidence>
<evidence type="ECO:0000259" key="1">
    <source>
        <dbReference type="Pfam" id="PF01850"/>
    </source>
</evidence>
<gene>
    <name evidence="2" type="ORF">B2A_15848</name>
</gene>
<reference evidence="2" key="2">
    <citation type="journal article" date="2014" name="ISME J.">
        <title>Microbial stratification in low pH oxic and suboxic macroscopic growths along an acid mine drainage.</title>
        <authorList>
            <person name="Mendez-Garcia C."/>
            <person name="Mesa V."/>
            <person name="Sprenger R.R."/>
            <person name="Richter M."/>
            <person name="Diez M.S."/>
            <person name="Solano J."/>
            <person name="Bargiela R."/>
            <person name="Golyshina O.V."/>
            <person name="Manteca A."/>
            <person name="Ramos J.L."/>
            <person name="Gallego J.R."/>
            <person name="Llorente I."/>
            <person name="Martins Dos Santos V.A."/>
            <person name="Jensen O.N."/>
            <person name="Pelaez A.I."/>
            <person name="Sanchez J."/>
            <person name="Ferrer M."/>
        </authorList>
    </citation>
    <scope>NUCLEOTIDE SEQUENCE</scope>
</reference>
<protein>
    <submittedName>
        <fullName evidence="2">PilT protein domain protein</fullName>
    </submittedName>
</protein>
<comment type="caution">
    <text evidence="2">The sequence shown here is derived from an EMBL/GenBank/DDBJ whole genome shotgun (WGS) entry which is preliminary data.</text>
</comment>
<dbReference type="Pfam" id="PF01850">
    <property type="entry name" value="PIN"/>
    <property type="match status" value="1"/>
</dbReference>
<dbReference type="EMBL" id="AUZZ01011518">
    <property type="protein sequence ID" value="EQD25977.1"/>
    <property type="molecule type" value="Genomic_DNA"/>
</dbReference>
<dbReference type="InterPro" id="IPR029060">
    <property type="entry name" value="PIN-like_dom_sf"/>
</dbReference>
<reference evidence="2" key="1">
    <citation type="submission" date="2013-08" db="EMBL/GenBank/DDBJ databases">
        <authorList>
            <person name="Mendez C."/>
            <person name="Richter M."/>
            <person name="Ferrer M."/>
            <person name="Sanchez J."/>
        </authorList>
    </citation>
    <scope>NUCLEOTIDE SEQUENCE</scope>
</reference>
<proteinExistence type="predicted"/>
<dbReference type="AlphaFoldDB" id="T0Y1S1"/>
<accession>T0Y1S1</accession>
<dbReference type="InterPro" id="IPR002716">
    <property type="entry name" value="PIN_dom"/>
</dbReference>
<name>T0Y1S1_9ZZZZ</name>
<dbReference type="CDD" id="cd18683">
    <property type="entry name" value="PIN_VapC-like"/>
    <property type="match status" value="1"/>
</dbReference>
<organism evidence="2">
    <name type="scientific">mine drainage metagenome</name>
    <dbReference type="NCBI Taxonomy" id="410659"/>
    <lineage>
        <taxon>unclassified sequences</taxon>
        <taxon>metagenomes</taxon>
        <taxon>ecological metagenomes</taxon>
    </lineage>
</organism>